<keyword evidence="1" id="KW-0479">Metal-binding</keyword>
<organism evidence="5 6">
    <name type="scientific">Sphagnum jensenii</name>
    <dbReference type="NCBI Taxonomy" id="128206"/>
    <lineage>
        <taxon>Eukaryota</taxon>
        <taxon>Viridiplantae</taxon>
        <taxon>Streptophyta</taxon>
        <taxon>Embryophyta</taxon>
        <taxon>Bryophyta</taxon>
        <taxon>Sphagnophytina</taxon>
        <taxon>Sphagnopsida</taxon>
        <taxon>Sphagnales</taxon>
        <taxon>Sphagnaceae</taxon>
        <taxon>Sphagnum</taxon>
    </lineage>
</organism>
<feature type="coiled-coil region" evidence="2">
    <location>
        <begin position="234"/>
        <end position="264"/>
    </location>
</feature>
<dbReference type="PANTHER" id="PTHR47344">
    <property type="entry name" value="RING ZINC FINGER PROTEIN-RELATED"/>
    <property type="match status" value="1"/>
</dbReference>
<dbReference type="SMART" id="SM00184">
    <property type="entry name" value="RING"/>
    <property type="match status" value="1"/>
</dbReference>
<evidence type="ECO:0000256" key="3">
    <source>
        <dbReference type="SAM" id="MobiDB-lite"/>
    </source>
</evidence>
<evidence type="ECO:0000313" key="6">
    <source>
        <dbReference type="Proteomes" id="UP001497522"/>
    </source>
</evidence>
<accession>A0ABP1AZB6</accession>
<dbReference type="InterPro" id="IPR001841">
    <property type="entry name" value="Znf_RING"/>
</dbReference>
<feature type="compositionally biased region" description="Low complexity" evidence="3">
    <location>
        <begin position="74"/>
        <end position="85"/>
    </location>
</feature>
<protein>
    <recommendedName>
        <fullName evidence="4">RING-type domain-containing protein</fullName>
    </recommendedName>
</protein>
<evidence type="ECO:0000256" key="1">
    <source>
        <dbReference type="PROSITE-ProRule" id="PRU00175"/>
    </source>
</evidence>
<dbReference type="Proteomes" id="UP001497522">
    <property type="component" value="Chromosome 17"/>
</dbReference>
<feature type="coiled-coil region" evidence="2">
    <location>
        <begin position="102"/>
        <end position="129"/>
    </location>
</feature>
<dbReference type="PROSITE" id="PS50089">
    <property type="entry name" value="ZF_RING_2"/>
    <property type="match status" value="1"/>
</dbReference>
<feature type="region of interest" description="Disordered" evidence="3">
    <location>
        <begin position="414"/>
        <end position="474"/>
    </location>
</feature>
<proteinExistence type="predicted"/>
<feature type="domain" description="RING-type" evidence="4">
    <location>
        <begin position="6"/>
        <end position="54"/>
    </location>
</feature>
<dbReference type="EMBL" id="OZ023718">
    <property type="protein sequence ID" value="CAK9867939.1"/>
    <property type="molecule type" value="Genomic_DNA"/>
</dbReference>
<dbReference type="Pfam" id="PF13639">
    <property type="entry name" value="zf-RING_2"/>
    <property type="match status" value="1"/>
</dbReference>
<sequence>MSGAICAICYEDARPTCEDLQSISVCGHVFHEICLQQWMEYCPRGRKPTCPICKQECSSRDVHRLFFQSVSADPTQQPQSPLQTSKSGPVTDDPLQDLSPAVQKLEGQLAVTKARLLAHQEQLKDLNSQVYCLFAICICELIYAQMQELHHCAVECNRLQQENLAMARDLVAHKLVTDTDLGEEDVVRLASAGGGSNKSSIIDTLTKSLILRNKSYKELMARCNELGLRESRAVRKSEKALEQLKRMKARVHELGIALEEKENADLRALSKRSLKPHHEAAHFAQNILNSHQDRSMNSNDLDGITKSGLQEFPNWCMEKEQGRVSLQQRLQSCSHRVDNQVDNSGLPELAAKDVRNKLAQIECSRVQAPKQRLDSCDKDIDKNAAGNIGISWSLKSQTLFLKIEALNRSMHSSNQAVAHSGNQKMLSGADQAETSPCGRQETVLSEGTSSPFVSSSQGYPSTVSGTQHKDNEGVGSPLLALTQRANDSGAFRKRAASGKENSVQSGSFILSGADGRGGRVTILKPPSLSLGMTGISTSKRLKRPKVSGAVNANRQGALQIEHFFGRVSC</sequence>
<dbReference type="Gene3D" id="3.30.40.10">
    <property type="entry name" value="Zinc/RING finger domain, C3HC4 (zinc finger)"/>
    <property type="match status" value="1"/>
</dbReference>
<gene>
    <name evidence="5" type="ORF">CSSPJE1EN2_LOCUS10934</name>
</gene>
<feature type="compositionally biased region" description="Polar residues" evidence="3">
    <location>
        <begin position="414"/>
        <end position="425"/>
    </location>
</feature>
<evidence type="ECO:0000256" key="2">
    <source>
        <dbReference type="SAM" id="Coils"/>
    </source>
</evidence>
<keyword evidence="1" id="KW-0862">Zinc</keyword>
<evidence type="ECO:0000259" key="4">
    <source>
        <dbReference type="PROSITE" id="PS50089"/>
    </source>
</evidence>
<evidence type="ECO:0000313" key="5">
    <source>
        <dbReference type="EMBL" id="CAK9867939.1"/>
    </source>
</evidence>
<reference evidence="5" key="1">
    <citation type="submission" date="2024-03" db="EMBL/GenBank/DDBJ databases">
        <authorList>
            <consortium name="ELIXIR-Norway"/>
            <consortium name="Elixir Norway"/>
        </authorList>
    </citation>
    <scope>NUCLEOTIDE SEQUENCE</scope>
</reference>
<dbReference type="InterPro" id="IPR013083">
    <property type="entry name" value="Znf_RING/FYVE/PHD"/>
</dbReference>
<dbReference type="CDD" id="cd16448">
    <property type="entry name" value="RING-H2"/>
    <property type="match status" value="1"/>
</dbReference>
<keyword evidence="1" id="KW-0863">Zinc-finger</keyword>
<name>A0ABP1AZB6_9BRYO</name>
<dbReference type="PANTHER" id="PTHR47344:SF1">
    <property type="entry name" value="RING ZINC FINGER PROTEIN-RELATED"/>
    <property type="match status" value="1"/>
</dbReference>
<feature type="region of interest" description="Disordered" evidence="3">
    <location>
        <begin position="72"/>
        <end position="97"/>
    </location>
</feature>
<feature type="compositionally biased region" description="Polar residues" evidence="3">
    <location>
        <begin position="442"/>
        <end position="466"/>
    </location>
</feature>
<dbReference type="SUPFAM" id="SSF57850">
    <property type="entry name" value="RING/U-box"/>
    <property type="match status" value="1"/>
</dbReference>
<keyword evidence="2" id="KW-0175">Coiled coil</keyword>
<keyword evidence="6" id="KW-1185">Reference proteome</keyword>